<evidence type="ECO:0000256" key="7">
    <source>
        <dbReference type="PROSITE-ProRule" id="PRU00042"/>
    </source>
</evidence>
<feature type="region of interest" description="Disordered" evidence="8">
    <location>
        <begin position="61"/>
        <end position="245"/>
    </location>
</feature>
<gene>
    <name evidence="10" type="ORF">CAEBREN_00301</name>
</gene>
<dbReference type="InParanoid" id="G0NKU0"/>
<keyword evidence="2" id="KW-0479">Metal-binding</keyword>
<keyword evidence="4 7" id="KW-0863">Zinc-finger</keyword>
<dbReference type="GO" id="GO:0008270">
    <property type="term" value="F:zinc ion binding"/>
    <property type="evidence" value="ECO:0007669"/>
    <property type="project" value="UniProtKB-KW"/>
</dbReference>
<dbReference type="Gene3D" id="3.30.160.60">
    <property type="entry name" value="Classic Zinc Finger"/>
    <property type="match status" value="2"/>
</dbReference>
<dbReference type="AlphaFoldDB" id="G0NKU0"/>
<protein>
    <recommendedName>
        <fullName evidence="9">C2H2-type domain-containing protein</fullName>
    </recommendedName>
</protein>
<dbReference type="eggNOG" id="KOG1721">
    <property type="taxonomic scope" value="Eukaryota"/>
</dbReference>
<sequence>MPLLKCDKCDAKFSHKCGLLSHMRKHAAEELDCPDCHFTTDDEQTLSEHRRTCEFREIVEPQMTLRNNKKAEPPKPEPVKEEPEPRIRNRTKTKVLSPLPVTTRSVTPARNTLKRPPPPQTKNEAPEFQNIAKRPYRKQPNANGQGVNENSAPSSRKVSFLLSNTESNSKNSGKSTTSKDPIIKTANGNKSNKLDEVKPTGTKKGKKNEPPPLAIEIDRGDLYFPLPPGSKFAPPGGDPGFPKKVELDINIPRMKETANFPVPSWAKFVNKPTNNTLKRGSEELSESGEDSSRETTPEPASSAINASLRPPKLEDFRYITEQTIHYGQERHLVEMVQLFEQALEDYEKRIDAPYFAVQPGSPSIRRAQDYFEKEAKIEKSRQCPDCPFKKSNLKKFRAHRQKHELGGKHKCKECNYSSHSSAVTEDHMFIDHYLNDYKVLEGISSSESEDEDTMKFGSTDIDVFVPYPKSPKKGRKRRRNNW</sequence>
<evidence type="ECO:0000256" key="5">
    <source>
        <dbReference type="ARBA" id="ARBA00022833"/>
    </source>
</evidence>
<dbReference type="EMBL" id="GL379902">
    <property type="protein sequence ID" value="EGT33116.1"/>
    <property type="molecule type" value="Genomic_DNA"/>
</dbReference>
<dbReference type="PANTHER" id="PTHR24376:SF235">
    <property type="entry name" value="C2H2-TYPE DOMAIN-CONTAINING PROTEIN"/>
    <property type="match status" value="1"/>
</dbReference>
<dbReference type="InterPro" id="IPR013087">
    <property type="entry name" value="Znf_C2H2_type"/>
</dbReference>
<reference evidence="11" key="1">
    <citation type="submission" date="2011-07" db="EMBL/GenBank/DDBJ databases">
        <authorList>
            <consortium name="Caenorhabditis brenneri Sequencing and Analysis Consortium"/>
            <person name="Wilson R.K."/>
        </authorList>
    </citation>
    <scope>NUCLEOTIDE SEQUENCE [LARGE SCALE GENOMIC DNA]</scope>
    <source>
        <strain evidence="11">PB2801</strain>
    </source>
</reference>
<feature type="domain" description="C2H2-type" evidence="9">
    <location>
        <begin position="4"/>
        <end position="31"/>
    </location>
</feature>
<feature type="compositionally biased region" description="Basic and acidic residues" evidence="8">
    <location>
        <begin position="69"/>
        <end position="87"/>
    </location>
</feature>
<evidence type="ECO:0000256" key="8">
    <source>
        <dbReference type="SAM" id="MobiDB-lite"/>
    </source>
</evidence>
<evidence type="ECO:0000259" key="9">
    <source>
        <dbReference type="PROSITE" id="PS50157"/>
    </source>
</evidence>
<feature type="compositionally biased region" description="Low complexity" evidence="8">
    <location>
        <begin position="163"/>
        <end position="179"/>
    </location>
</feature>
<dbReference type="OrthoDB" id="2687452at2759"/>
<keyword evidence="11" id="KW-1185">Reference proteome</keyword>
<feature type="compositionally biased region" description="Polar residues" evidence="8">
    <location>
        <begin position="140"/>
        <end position="157"/>
    </location>
</feature>
<evidence type="ECO:0000313" key="11">
    <source>
        <dbReference type="Proteomes" id="UP000008068"/>
    </source>
</evidence>
<keyword evidence="3" id="KW-0677">Repeat</keyword>
<organism evidence="11">
    <name type="scientific">Caenorhabditis brenneri</name>
    <name type="common">Nematode worm</name>
    <dbReference type="NCBI Taxonomy" id="135651"/>
    <lineage>
        <taxon>Eukaryota</taxon>
        <taxon>Metazoa</taxon>
        <taxon>Ecdysozoa</taxon>
        <taxon>Nematoda</taxon>
        <taxon>Chromadorea</taxon>
        <taxon>Rhabditida</taxon>
        <taxon>Rhabditina</taxon>
        <taxon>Rhabditomorpha</taxon>
        <taxon>Rhabditoidea</taxon>
        <taxon>Rhabditidae</taxon>
        <taxon>Peloderinae</taxon>
        <taxon>Caenorhabditis</taxon>
    </lineage>
</organism>
<dbReference type="GO" id="GO:0000978">
    <property type="term" value="F:RNA polymerase II cis-regulatory region sequence-specific DNA binding"/>
    <property type="evidence" value="ECO:0007669"/>
    <property type="project" value="TreeGrafter"/>
</dbReference>
<dbReference type="GO" id="GO:0001228">
    <property type="term" value="F:DNA-binding transcription activator activity, RNA polymerase II-specific"/>
    <property type="evidence" value="ECO:0007669"/>
    <property type="project" value="TreeGrafter"/>
</dbReference>
<keyword evidence="5" id="KW-0862">Zinc</keyword>
<dbReference type="SMART" id="SM00355">
    <property type="entry name" value="ZnF_C2H2"/>
    <property type="match status" value="4"/>
</dbReference>
<dbReference type="STRING" id="135651.G0NKU0"/>
<dbReference type="HOGENOM" id="CLU_566488_0_0_1"/>
<evidence type="ECO:0000313" key="10">
    <source>
        <dbReference type="EMBL" id="EGT33116.1"/>
    </source>
</evidence>
<dbReference type="GO" id="GO:0005634">
    <property type="term" value="C:nucleus"/>
    <property type="evidence" value="ECO:0007669"/>
    <property type="project" value="UniProtKB-SubCell"/>
</dbReference>
<keyword evidence="6" id="KW-0539">Nucleus</keyword>
<name>G0NKU0_CAEBE</name>
<feature type="region of interest" description="Disordered" evidence="8">
    <location>
        <begin position="265"/>
        <end position="307"/>
    </location>
</feature>
<evidence type="ECO:0000256" key="1">
    <source>
        <dbReference type="ARBA" id="ARBA00004123"/>
    </source>
</evidence>
<feature type="compositionally biased region" description="Polar residues" evidence="8">
    <location>
        <begin position="100"/>
        <end position="110"/>
    </location>
</feature>
<evidence type="ECO:0000256" key="4">
    <source>
        <dbReference type="ARBA" id="ARBA00022771"/>
    </source>
</evidence>
<evidence type="ECO:0000256" key="2">
    <source>
        <dbReference type="ARBA" id="ARBA00022723"/>
    </source>
</evidence>
<dbReference type="PROSITE" id="PS00028">
    <property type="entry name" value="ZINC_FINGER_C2H2_1"/>
    <property type="match status" value="1"/>
</dbReference>
<dbReference type="PROSITE" id="PS50157">
    <property type="entry name" value="ZINC_FINGER_C2H2_2"/>
    <property type="match status" value="1"/>
</dbReference>
<proteinExistence type="predicted"/>
<evidence type="ECO:0000256" key="6">
    <source>
        <dbReference type="ARBA" id="ARBA00023242"/>
    </source>
</evidence>
<dbReference type="PANTHER" id="PTHR24376">
    <property type="entry name" value="ZINC FINGER PROTEIN"/>
    <property type="match status" value="1"/>
</dbReference>
<accession>G0NKU0</accession>
<dbReference type="Proteomes" id="UP000008068">
    <property type="component" value="Unassembled WGS sequence"/>
</dbReference>
<comment type="subcellular location">
    <subcellularLocation>
        <location evidence="1">Nucleus</location>
    </subcellularLocation>
</comment>
<evidence type="ECO:0000256" key="3">
    <source>
        <dbReference type="ARBA" id="ARBA00022737"/>
    </source>
</evidence>